<accession>A0A0K1Q297</accession>
<evidence type="ECO:0000313" key="4">
    <source>
        <dbReference type="Proteomes" id="UP000064967"/>
    </source>
</evidence>
<dbReference type="PANTHER" id="PTHR30203">
    <property type="entry name" value="OUTER MEMBRANE CATION EFFLUX PROTEIN"/>
    <property type="match status" value="1"/>
</dbReference>
<dbReference type="AlphaFoldDB" id="A0A0K1Q297"/>
<dbReference type="Pfam" id="PF02321">
    <property type="entry name" value="OEP"/>
    <property type="match status" value="1"/>
</dbReference>
<dbReference type="SUPFAM" id="SSF56954">
    <property type="entry name" value="Outer membrane efflux proteins (OEP)"/>
    <property type="match status" value="1"/>
</dbReference>
<keyword evidence="2" id="KW-0175">Coiled coil</keyword>
<reference evidence="3 4" key="1">
    <citation type="submission" date="2015-08" db="EMBL/GenBank/DDBJ databases">
        <authorList>
            <person name="Babu N.S."/>
            <person name="Beckwith C.J."/>
            <person name="Beseler K.G."/>
            <person name="Brison A."/>
            <person name="Carone J.V."/>
            <person name="Caskin T.P."/>
            <person name="Diamond M."/>
            <person name="Durham M.E."/>
            <person name="Foxe J.M."/>
            <person name="Go M."/>
            <person name="Henderson B.A."/>
            <person name="Jones I.B."/>
            <person name="McGettigan J.A."/>
            <person name="Micheletti S.J."/>
            <person name="Nasrallah M.E."/>
            <person name="Ortiz D."/>
            <person name="Piller C.R."/>
            <person name="Privatt S.R."/>
            <person name="Schneider S.L."/>
            <person name="Sharp S."/>
            <person name="Smith T.C."/>
            <person name="Stanton J.D."/>
            <person name="Ullery H.E."/>
            <person name="Wilson R.J."/>
            <person name="Serrano M.G."/>
            <person name="Buck G."/>
            <person name="Lee V."/>
            <person name="Wang Y."/>
            <person name="Carvalho R."/>
            <person name="Voegtly L."/>
            <person name="Shi R."/>
            <person name="Duckworth R."/>
            <person name="Johnson A."/>
            <person name="Loviza R."/>
            <person name="Walstead R."/>
            <person name="Shah Z."/>
            <person name="Kiflezghi M."/>
            <person name="Wade K."/>
            <person name="Ball S.L."/>
            <person name="Bradley K.W."/>
            <person name="Asai D.J."/>
            <person name="Bowman C.A."/>
            <person name="Russell D.A."/>
            <person name="Pope W.H."/>
            <person name="Jacobs-Sera D."/>
            <person name="Hendrix R.W."/>
            <person name="Hatfull G.F."/>
        </authorList>
    </citation>
    <scope>NUCLEOTIDE SEQUENCE [LARGE SCALE GENOMIC DNA]</scope>
    <source>
        <strain evidence="3 4">DSM 27648</strain>
    </source>
</reference>
<gene>
    <name evidence="3" type="ORF">AKJ09_06521</name>
</gene>
<evidence type="ECO:0000256" key="2">
    <source>
        <dbReference type="SAM" id="Coils"/>
    </source>
</evidence>
<evidence type="ECO:0000256" key="1">
    <source>
        <dbReference type="ARBA" id="ARBA00007613"/>
    </source>
</evidence>
<proteinExistence type="inferred from homology"/>
<sequence length="398" mass="43736">MARSRAFDVLLAATDVKAAEGDVRAAGPLPNPTLSAYVGRVFNYSPNVPGCEGCSHYAYFAELSDQGLIEGAISRKRALRKEVAKYALTAARLGKTDAERIVIAQAKIQYMQAAAAQVQVEFTRDVAASLERSVEINRVRYPRVIDEGQLARVEQEAMRAEQDVERARRAYRQEQIDLAVLLGMQGPVPELAVDRDVLRFRVPEVLQSPDNGNLLQIALENRPDRKQAIARESGGEAAVTLAKRSRIPDISLLLQYQQAGTGQSAVQPPTLSVGAALPLPVFYQQQGEIGRAEAEREAASVARKRVETTVAAEIASAHNAFVTARAIVERYESSLLERAKRAREITQVQYNAGSATLTDLLDAQRSWVQVNSDYNAELVNYWAAVFMLEQAIGKELTQ</sequence>
<dbReference type="PANTHER" id="PTHR30203:SF24">
    <property type="entry name" value="BLR4935 PROTEIN"/>
    <property type="match status" value="1"/>
</dbReference>
<dbReference type="STRING" id="1391654.AKJ09_06521"/>
<dbReference type="Gene3D" id="1.20.1600.10">
    <property type="entry name" value="Outer membrane efflux proteins (OEP)"/>
    <property type="match status" value="1"/>
</dbReference>
<dbReference type="InterPro" id="IPR010131">
    <property type="entry name" value="MdtP/NodT-like"/>
</dbReference>
<dbReference type="GO" id="GO:0015562">
    <property type="term" value="F:efflux transmembrane transporter activity"/>
    <property type="evidence" value="ECO:0007669"/>
    <property type="project" value="InterPro"/>
</dbReference>
<protein>
    <submittedName>
        <fullName evidence="3">Heavy metal RND efflux outer membrane protein, CzcC family</fullName>
    </submittedName>
</protein>
<organism evidence="3 4">
    <name type="scientific">Labilithrix luteola</name>
    <dbReference type="NCBI Taxonomy" id="1391654"/>
    <lineage>
        <taxon>Bacteria</taxon>
        <taxon>Pseudomonadati</taxon>
        <taxon>Myxococcota</taxon>
        <taxon>Polyangia</taxon>
        <taxon>Polyangiales</taxon>
        <taxon>Labilitrichaceae</taxon>
        <taxon>Labilithrix</taxon>
    </lineage>
</organism>
<dbReference type="EMBL" id="CP012333">
    <property type="protein sequence ID" value="AKU99857.1"/>
    <property type="molecule type" value="Genomic_DNA"/>
</dbReference>
<dbReference type="InterPro" id="IPR003423">
    <property type="entry name" value="OMP_efflux"/>
</dbReference>
<dbReference type="Proteomes" id="UP000064967">
    <property type="component" value="Chromosome"/>
</dbReference>
<keyword evidence="4" id="KW-1185">Reference proteome</keyword>
<feature type="coiled-coil region" evidence="2">
    <location>
        <begin position="150"/>
        <end position="177"/>
    </location>
</feature>
<comment type="similarity">
    <text evidence="1">Belongs to the outer membrane factor (OMF) (TC 1.B.17) family.</text>
</comment>
<dbReference type="KEGG" id="llu:AKJ09_06521"/>
<name>A0A0K1Q297_9BACT</name>
<evidence type="ECO:0000313" key="3">
    <source>
        <dbReference type="EMBL" id="AKU99857.1"/>
    </source>
</evidence>